<evidence type="ECO:0000313" key="20">
    <source>
        <dbReference type="EMBL" id="KMM72230.1"/>
    </source>
</evidence>
<dbReference type="Proteomes" id="UP000054567">
    <property type="component" value="Unassembled WGS sequence"/>
</dbReference>
<evidence type="ECO:0000259" key="19">
    <source>
        <dbReference type="SMART" id="SM01351"/>
    </source>
</evidence>
<comment type="subcellular location">
    <subcellularLocation>
        <location evidence="2 18">Secreted</location>
    </subcellularLocation>
</comment>
<feature type="active site" evidence="16">
    <location>
        <position position="355"/>
    </location>
</feature>
<evidence type="ECO:0000256" key="1">
    <source>
        <dbReference type="ARBA" id="ARBA00001187"/>
    </source>
</evidence>
<evidence type="ECO:0000256" key="4">
    <source>
        <dbReference type="ARBA" id="ARBA00022525"/>
    </source>
</evidence>
<dbReference type="OrthoDB" id="412874at2759"/>
<keyword evidence="6 18" id="KW-0165">Cleavage on pair of basic residues</keyword>
<dbReference type="CDD" id="cd11008">
    <property type="entry name" value="M35_deuterolysin_like"/>
    <property type="match status" value="1"/>
</dbReference>
<dbReference type="GO" id="GO:0005576">
    <property type="term" value="C:extracellular region"/>
    <property type="evidence" value="ECO:0007669"/>
    <property type="project" value="UniProtKB-SubCell"/>
</dbReference>
<keyword evidence="14" id="KW-1015">Disulfide bond</keyword>
<sequence length="402" mass="43827">MEYKFPMTCSSESHSCLFQQAILFCIPFSNAQIVLGIIVCSHCSCIEMRLSSSLIALVALAGQALALPFNELAERDTGLDVKLIPIGNTRVKAIITNNADHEMSFVKYNTLFDSSPVRKVQISKDGSIIPFKGIHLYYDIDNLPKGAYKTLAPGASAEAEFDIAETSDLSAGGSFKISAEGSIPVIDGQGTKPTSSIRFKANTLTMDIDGEMASRVASAIPELNKRTRVDNQTCTGQYAQLLQGGLRTCATYAQRAAQAASGGNAQKFQEYFKTTNQQTRQNVARRFQAIAQECSSANQGRTIYFCQDVYGYCQGAIAYTVPDRSHVVNCPAYWSLPPVLNRGLGPDHGYVIVHEFTHAPSVFSPGTVDHAYGYEQCRRLNAQQSLNNADSYSLFAADVSRN</sequence>
<accession>A0A0J6FS22</accession>
<evidence type="ECO:0000256" key="13">
    <source>
        <dbReference type="ARBA" id="ARBA00023145"/>
    </source>
</evidence>
<dbReference type="Gene3D" id="3.40.390.10">
    <property type="entry name" value="Collagenase (Catalytic Domain)"/>
    <property type="match status" value="1"/>
</dbReference>
<evidence type="ECO:0000256" key="2">
    <source>
        <dbReference type="ARBA" id="ARBA00004613"/>
    </source>
</evidence>
<dbReference type="GO" id="GO:0004222">
    <property type="term" value="F:metalloendopeptidase activity"/>
    <property type="evidence" value="ECO:0007669"/>
    <property type="project" value="InterPro"/>
</dbReference>
<feature type="binding site" evidence="17">
    <location>
        <position position="354"/>
    </location>
    <ligand>
        <name>Zn(2+)</name>
        <dbReference type="ChEBI" id="CHEBI:29105"/>
        <note>catalytic</note>
    </ligand>
</feature>
<comment type="similarity">
    <text evidence="3 18">Belongs to the peptidase M35 family.</text>
</comment>
<comment type="catalytic activity">
    <reaction evidence="1 18">
        <text>Preferential cleavage of bonds with hydrophobic residues in P1'. Also 3-Asn-|-Gln-4 and 8-Gly-|-Ser-9 bonds in insulin B chain.</text>
        <dbReference type="EC" id="3.4.24.39"/>
    </reaction>
</comment>
<reference evidence="21" key="2">
    <citation type="journal article" date="2009" name="Genome Res.">
        <title>Comparative genomic analyses of the human fungal pathogens Coccidioides and their relatives.</title>
        <authorList>
            <person name="Sharpton T.J."/>
            <person name="Stajich J.E."/>
            <person name="Rounsley S.D."/>
            <person name="Gardner M.J."/>
            <person name="Wortman J.R."/>
            <person name="Jordar V.S."/>
            <person name="Maiti R."/>
            <person name="Kodira C.D."/>
            <person name="Neafsey D.E."/>
            <person name="Zeng Q."/>
            <person name="Hung C.-Y."/>
            <person name="McMahan C."/>
            <person name="Muszewska A."/>
            <person name="Grynberg M."/>
            <person name="Mandel M.A."/>
            <person name="Kellner E.M."/>
            <person name="Barker B.M."/>
            <person name="Galgiani J.N."/>
            <person name="Orbach M.J."/>
            <person name="Kirkland T.N."/>
            <person name="Cole G.T."/>
            <person name="Henn M.R."/>
            <person name="Birren B.W."/>
            <person name="Taylor J.W."/>
        </authorList>
    </citation>
    <scope>NUCLEOTIDE SEQUENCE [LARGE SCALE GENOMIC DNA]</scope>
    <source>
        <strain evidence="21">RMSCC 3488</strain>
    </source>
</reference>
<feature type="domain" description="Lysine-specific metallo-endopeptidase" evidence="19">
    <location>
        <begin position="257"/>
        <end position="397"/>
    </location>
</feature>
<feature type="binding site" evidence="17">
    <location>
        <position position="369"/>
    </location>
    <ligand>
        <name>Zn(2+)</name>
        <dbReference type="ChEBI" id="CHEBI:29105"/>
        <note>catalytic</note>
    </ligand>
</feature>
<keyword evidence="11" id="KW-0843">Virulence</keyword>
<dbReference type="GO" id="GO:0046872">
    <property type="term" value="F:metal ion binding"/>
    <property type="evidence" value="ECO:0007669"/>
    <property type="project" value="UniProtKB-KW"/>
</dbReference>
<proteinExistence type="inferred from homology"/>
<gene>
    <name evidence="20" type="ORF">CPAG_08528</name>
</gene>
<dbReference type="EC" id="3.4.24.39" evidence="18"/>
<evidence type="ECO:0000256" key="12">
    <source>
        <dbReference type="ARBA" id="ARBA00023049"/>
    </source>
</evidence>
<keyword evidence="12 18" id="KW-0482">Metalloprotease</keyword>
<dbReference type="InterPro" id="IPR024079">
    <property type="entry name" value="MetalloPept_cat_dom_sf"/>
</dbReference>
<keyword evidence="13" id="KW-0865">Zymogen</keyword>
<dbReference type="GO" id="GO:0006508">
    <property type="term" value="P:proteolysis"/>
    <property type="evidence" value="ECO:0007669"/>
    <property type="project" value="UniProtKB-KW"/>
</dbReference>
<dbReference type="PRINTS" id="PR00768">
    <property type="entry name" value="DEUTEROLYSIN"/>
</dbReference>
<organism evidence="20 21">
    <name type="scientific">Coccidioides posadasii RMSCC 3488</name>
    <dbReference type="NCBI Taxonomy" id="454284"/>
    <lineage>
        <taxon>Eukaryota</taxon>
        <taxon>Fungi</taxon>
        <taxon>Dikarya</taxon>
        <taxon>Ascomycota</taxon>
        <taxon>Pezizomycotina</taxon>
        <taxon>Eurotiomycetes</taxon>
        <taxon>Eurotiomycetidae</taxon>
        <taxon>Onygenales</taxon>
        <taxon>Onygenaceae</taxon>
        <taxon>Coccidioides</taxon>
    </lineage>
</organism>
<dbReference type="PANTHER" id="PTHR37016:SF3">
    <property type="entry name" value="NEUTRAL PROTEASE 2-RELATED"/>
    <property type="match status" value="1"/>
</dbReference>
<protein>
    <recommendedName>
        <fullName evidence="18">Neutral protease 2</fullName>
        <ecNumber evidence="18">3.4.24.39</ecNumber>
    </recommendedName>
    <alternativeName>
        <fullName evidence="18">Deuterolysin</fullName>
    </alternativeName>
</protein>
<dbReference type="PANTHER" id="PTHR37016">
    <property type="match status" value="1"/>
</dbReference>
<dbReference type="Pfam" id="PF02102">
    <property type="entry name" value="Peptidase_M35"/>
    <property type="match status" value="1"/>
</dbReference>
<evidence type="ECO:0000256" key="16">
    <source>
        <dbReference type="PIRSR" id="PIRSR601384-1"/>
    </source>
</evidence>
<dbReference type="SMART" id="SM01351">
    <property type="entry name" value="Aspzincin_M35"/>
    <property type="match status" value="1"/>
</dbReference>
<dbReference type="InterPro" id="IPR029463">
    <property type="entry name" value="Lys_MEP"/>
</dbReference>
<dbReference type="InterPro" id="IPR001384">
    <property type="entry name" value="Peptidase_M35"/>
</dbReference>
<name>A0A0J6FS22_COCPO</name>
<keyword evidence="5 18" id="KW-0645">Protease</keyword>
<dbReference type="EMBL" id="DS268113">
    <property type="protein sequence ID" value="KMM72230.1"/>
    <property type="molecule type" value="Genomic_DNA"/>
</dbReference>
<comment type="function">
    <text evidence="15">Secreted metalloproteinase that allows assimilation of proteinaceous substrates. Shows high activities on basic nuclear substrates such as histone and protamine. May be involved in virulence.</text>
</comment>
<evidence type="ECO:0000313" key="21">
    <source>
        <dbReference type="Proteomes" id="UP000054567"/>
    </source>
</evidence>
<evidence type="ECO:0000256" key="15">
    <source>
        <dbReference type="ARBA" id="ARBA00025438"/>
    </source>
</evidence>
<evidence type="ECO:0000256" key="11">
    <source>
        <dbReference type="ARBA" id="ARBA00023026"/>
    </source>
</evidence>
<dbReference type="SUPFAM" id="SSF55486">
    <property type="entry name" value="Metalloproteases ('zincins'), catalytic domain"/>
    <property type="match status" value="1"/>
</dbReference>
<evidence type="ECO:0000256" key="5">
    <source>
        <dbReference type="ARBA" id="ARBA00022670"/>
    </source>
</evidence>
<keyword evidence="10 17" id="KW-0862">Zinc</keyword>
<reference evidence="21" key="3">
    <citation type="journal article" date="2010" name="Genome Res.">
        <title>Population genomic sequencing of Coccidioides fungi reveals recent hybridization and transposon control.</title>
        <authorList>
            <person name="Neafsey D.E."/>
            <person name="Barker B.M."/>
            <person name="Sharpton T.J."/>
            <person name="Stajich J.E."/>
            <person name="Park D.J."/>
            <person name="Whiston E."/>
            <person name="Hung C.-Y."/>
            <person name="McMahan C."/>
            <person name="White J."/>
            <person name="Sykes S."/>
            <person name="Heiman D."/>
            <person name="Young S."/>
            <person name="Zeng Q."/>
            <person name="Abouelleil A."/>
            <person name="Aftuck L."/>
            <person name="Bessette D."/>
            <person name="Brown A."/>
            <person name="FitzGerald M."/>
            <person name="Lui A."/>
            <person name="Macdonald J.P."/>
            <person name="Priest M."/>
            <person name="Orbach M.J."/>
            <person name="Galgiani J.N."/>
            <person name="Kirkland T.N."/>
            <person name="Cole G.T."/>
            <person name="Birren B.W."/>
            <person name="Henn M.R."/>
            <person name="Taylor J.W."/>
            <person name="Rounsley S.D."/>
        </authorList>
    </citation>
    <scope>NUCLEOTIDE SEQUENCE [LARGE SCALE GENOMIC DNA]</scope>
    <source>
        <strain evidence="21">RMSCC 3488</strain>
    </source>
</reference>
<evidence type="ECO:0000256" key="3">
    <source>
        <dbReference type="ARBA" id="ARBA00010279"/>
    </source>
</evidence>
<evidence type="ECO:0000256" key="17">
    <source>
        <dbReference type="PIRSR" id="PIRSR601384-2"/>
    </source>
</evidence>
<keyword evidence="7 17" id="KW-0479">Metal-binding</keyword>
<evidence type="ECO:0000256" key="8">
    <source>
        <dbReference type="ARBA" id="ARBA00022729"/>
    </source>
</evidence>
<dbReference type="Gene3D" id="2.60.40.2970">
    <property type="match status" value="1"/>
</dbReference>
<dbReference type="AlphaFoldDB" id="A0A0J6FS22"/>
<keyword evidence="9 18" id="KW-0378">Hydrolase</keyword>
<evidence type="ECO:0000256" key="10">
    <source>
        <dbReference type="ARBA" id="ARBA00022833"/>
    </source>
</evidence>
<keyword evidence="4 18" id="KW-0964">Secreted</keyword>
<reference evidence="20 21" key="1">
    <citation type="submission" date="2007-06" db="EMBL/GenBank/DDBJ databases">
        <title>The Genome Sequence of Coccidioides posadasii RMSCC_3488.</title>
        <authorList>
            <consortium name="Coccidioides Genome Resources Consortium"/>
            <consortium name="The Broad Institute Genome Sequencing Platform"/>
            <person name="Henn M.R."/>
            <person name="Sykes S."/>
            <person name="Young S."/>
            <person name="Jaffe D."/>
            <person name="Berlin A."/>
            <person name="Alvarez P."/>
            <person name="Butler J."/>
            <person name="Gnerre S."/>
            <person name="Grabherr M."/>
            <person name="Mauceli E."/>
            <person name="Brockman W."/>
            <person name="Kodira C."/>
            <person name="Alvarado L."/>
            <person name="Zeng Q."/>
            <person name="Crawford M."/>
            <person name="Antoine C."/>
            <person name="Devon K."/>
            <person name="Galgiani J."/>
            <person name="Orsborn K."/>
            <person name="Lewis M.L."/>
            <person name="Nusbaum C."/>
            <person name="Galagan J."/>
            <person name="Birren B."/>
        </authorList>
    </citation>
    <scope>NUCLEOTIDE SEQUENCE [LARGE SCALE GENOMIC DNA]</scope>
    <source>
        <strain evidence="20 21">RMSCC 3488</strain>
    </source>
</reference>
<evidence type="ECO:0000256" key="18">
    <source>
        <dbReference type="RuleBase" id="RU361126"/>
    </source>
</evidence>
<comment type="cofactor">
    <cofactor evidence="17 18">
        <name>Zn(2+)</name>
        <dbReference type="ChEBI" id="CHEBI:29105"/>
    </cofactor>
    <text evidence="17 18">Binds 1 zinc ion per subunit.</text>
</comment>
<evidence type="ECO:0000256" key="14">
    <source>
        <dbReference type="ARBA" id="ARBA00023157"/>
    </source>
</evidence>
<evidence type="ECO:0000256" key="6">
    <source>
        <dbReference type="ARBA" id="ARBA00022685"/>
    </source>
</evidence>
<evidence type="ECO:0000256" key="9">
    <source>
        <dbReference type="ARBA" id="ARBA00022801"/>
    </source>
</evidence>
<feature type="binding site" evidence="17">
    <location>
        <position position="358"/>
    </location>
    <ligand>
        <name>Zn(2+)</name>
        <dbReference type="ChEBI" id="CHEBI:29105"/>
        <note>catalytic</note>
    </ligand>
</feature>
<dbReference type="InterPro" id="IPR050414">
    <property type="entry name" value="Fungal_M35_metalloproteases"/>
</dbReference>
<evidence type="ECO:0000256" key="7">
    <source>
        <dbReference type="ARBA" id="ARBA00022723"/>
    </source>
</evidence>
<keyword evidence="8" id="KW-0732">Signal</keyword>
<dbReference type="VEuPathDB" id="FungiDB:CPAG_08528"/>